<dbReference type="GO" id="GO:0003779">
    <property type="term" value="F:actin binding"/>
    <property type="evidence" value="ECO:0007669"/>
    <property type="project" value="UniProtKB-KW"/>
</dbReference>
<dbReference type="OrthoDB" id="10249245at2759"/>
<dbReference type="KEGG" id="uvi:66068906"/>
<evidence type="ECO:0000259" key="6">
    <source>
        <dbReference type="PROSITE" id="PS51263"/>
    </source>
</evidence>
<keyword evidence="8" id="KW-1185">Reference proteome</keyword>
<evidence type="ECO:0000313" key="8">
    <source>
        <dbReference type="Proteomes" id="UP000027002"/>
    </source>
</evidence>
<protein>
    <recommendedName>
        <fullName evidence="3">Cofilin</fullName>
    </recommendedName>
    <alternativeName>
        <fullName evidence="5">Actin-depolymerizing factor 1</fullName>
    </alternativeName>
</protein>
<sequence>MSQSGISVPAEVTDALKKLGKPYKYIIFKISDDQKTIEVEDASEEQDWESFREKLFKATFTKKGVVGPGCRYAVYDFEPEVPAGRTPVRKKTFIMWSHPNASPWANVPYASSMPAMKAATSGFHEVEANDFEELEYETVAKEIIRRYSR</sequence>
<evidence type="ECO:0000256" key="1">
    <source>
        <dbReference type="ARBA" id="ARBA00004109"/>
    </source>
</evidence>
<comment type="similarity">
    <text evidence="2">Belongs to the actin-binding proteins ADF family.</text>
</comment>
<evidence type="ECO:0000256" key="4">
    <source>
        <dbReference type="ARBA" id="ARBA00023203"/>
    </source>
</evidence>
<dbReference type="GO" id="GO:0015629">
    <property type="term" value="C:actin cytoskeleton"/>
    <property type="evidence" value="ECO:0007669"/>
    <property type="project" value="InterPro"/>
</dbReference>
<organism evidence="7 8">
    <name type="scientific">Ustilaginoidea virens</name>
    <name type="common">Rice false smut fungus</name>
    <name type="synonym">Villosiclava virens</name>
    <dbReference type="NCBI Taxonomy" id="1159556"/>
    <lineage>
        <taxon>Eukaryota</taxon>
        <taxon>Fungi</taxon>
        <taxon>Dikarya</taxon>
        <taxon>Ascomycota</taxon>
        <taxon>Pezizomycotina</taxon>
        <taxon>Sordariomycetes</taxon>
        <taxon>Hypocreomycetidae</taxon>
        <taxon>Hypocreales</taxon>
        <taxon>Clavicipitaceae</taxon>
        <taxon>Ustilaginoidea</taxon>
    </lineage>
</organism>
<evidence type="ECO:0000256" key="3">
    <source>
        <dbReference type="ARBA" id="ARBA00015630"/>
    </source>
</evidence>
<dbReference type="PROSITE" id="PS51263">
    <property type="entry name" value="ADF_H"/>
    <property type="match status" value="1"/>
</dbReference>
<dbReference type="SMART" id="SM00102">
    <property type="entry name" value="ADF"/>
    <property type="match status" value="1"/>
</dbReference>
<evidence type="ECO:0000313" key="7">
    <source>
        <dbReference type="EMBL" id="QUC23888.1"/>
    </source>
</evidence>
<dbReference type="InterPro" id="IPR017904">
    <property type="entry name" value="ADF/Cofilin"/>
</dbReference>
<feature type="domain" description="ADF-H" evidence="6">
    <location>
        <begin position="1"/>
        <end position="144"/>
    </location>
</feature>
<dbReference type="Gene3D" id="3.40.20.10">
    <property type="entry name" value="Severin"/>
    <property type="match status" value="1"/>
</dbReference>
<dbReference type="InterPro" id="IPR002108">
    <property type="entry name" value="ADF-H"/>
</dbReference>
<dbReference type="Proteomes" id="UP000027002">
    <property type="component" value="Chromosome 7"/>
</dbReference>
<dbReference type="GO" id="GO:0016363">
    <property type="term" value="C:nuclear matrix"/>
    <property type="evidence" value="ECO:0007669"/>
    <property type="project" value="UniProtKB-SubCell"/>
</dbReference>
<dbReference type="AlphaFoldDB" id="A0A8E5HYZ3"/>
<dbReference type="GO" id="GO:0030042">
    <property type="term" value="P:actin filament depolymerization"/>
    <property type="evidence" value="ECO:0007669"/>
    <property type="project" value="InterPro"/>
</dbReference>
<evidence type="ECO:0000256" key="5">
    <source>
        <dbReference type="ARBA" id="ARBA00032427"/>
    </source>
</evidence>
<dbReference type="Pfam" id="PF00241">
    <property type="entry name" value="Cofilin_ADF"/>
    <property type="match status" value="1"/>
</dbReference>
<accession>A0A8E5HYZ3</accession>
<gene>
    <name evidence="7" type="ORF">UV8b_08129</name>
</gene>
<dbReference type="InterPro" id="IPR029006">
    <property type="entry name" value="ADF-H/Gelsolin-like_dom_sf"/>
</dbReference>
<dbReference type="GeneID" id="66068906"/>
<proteinExistence type="inferred from homology"/>
<evidence type="ECO:0000256" key="2">
    <source>
        <dbReference type="ARBA" id="ARBA00006844"/>
    </source>
</evidence>
<dbReference type="RefSeq" id="XP_043001561.1">
    <property type="nucleotide sequence ID" value="XM_043145626.1"/>
</dbReference>
<reference evidence="7" key="1">
    <citation type="submission" date="2020-03" db="EMBL/GenBank/DDBJ databases">
        <title>A mixture of massive structural variations and highly conserved coding sequences in Ustilaginoidea virens genome.</title>
        <authorList>
            <person name="Zhang K."/>
            <person name="Zhao Z."/>
            <person name="Zhang Z."/>
            <person name="Li Y."/>
            <person name="Hsiang T."/>
            <person name="Sun W."/>
        </authorList>
    </citation>
    <scope>NUCLEOTIDE SEQUENCE</scope>
    <source>
        <strain evidence="7">UV-8b</strain>
    </source>
</reference>
<name>A0A8E5HYZ3_USTVR</name>
<keyword evidence="4" id="KW-0009">Actin-binding</keyword>
<dbReference type="EMBL" id="CP072759">
    <property type="protein sequence ID" value="QUC23888.1"/>
    <property type="molecule type" value="Genomic_DNA"/>
</dbReference>
<dbReference type="PANTHER" id="PTHR11913">
    <property type="entry name" value="COFILIN-RELATED"/>
    <property type="match status" value="1"/>
</dbReference>
<dbReference type="SUPFAM" id="SSF55753">
    <property type="entry name" value="Actin depolymerizing proteins"/>
    <property type="match status" value="1"/>
</dbReference>
<comment type="subcellular location">
    <subcellularLocation>
        <location evidence="1">Nucleus matrix</location>
    </subcellularLocation>
</comment>